<sequence length="673" mass="74392">MSRGRKNVQLPPDVDSFTVLERLLFSQAVWEFGSEAWSDVAKLLTNHPLIHRPKNFFTSQSCPVIYEAIVKRSGITLLPADAQRHSTGHTTLARSNYSERLIELKKLIEDEESKFKTIVTEIDDIRSGKWDDRIMVELGLKSPPAEVPKVVEQQPSTSRGQPNVEEAEAEALVQLPIPEIIVVEPEPEETEPPNVEKDEDVPPPEPQHEEVPVPESPKEPAATSSPPDITAQLLDYPSSPMPEDEEEAPQEQPVHVDVETEEMTVENAVAPDTEGDEAAVPQPPEDSVVVSPVTAPEEPEPVVTEEPPAEPMETQDAADEAEKVASPHQATPPPPSPPTAEVDGRPELEDDDVPMEQEVDKEEDEEMAEDAEPQGRPEEEAEPEPEPEPEPKSQPEPEADEDVDVEVDVVGDGEEKAGPSEPDAEAEIEVDIEAVDGEDAKSEAEAPAEVQSEPDVEIDVEGEGDADVTAEVEPEPEPAAETETEASAEPEAEVEVEADEPSPMPSSRSGSKRKVSDTDLQDGHHDRKRAREDSEPVDEEEPGPSTGRSRRKSQAPEAPVVSKRFQNVIGMLHSTISQHRYGNIFHNPIKKSEAPDYHDIVKRPMDLKTIKARVKDGLISNSLEFQRDVFLMFTNAMMYNRPGSEIYNMAEEMMVESEKHIKTFRQTEGFHRG</sequence>
<organism evidence="5 6">
    <name type="scientific">Steccherinum ochraceum</name>
    <dbReference type="NCBI Taxonomy" id="92696"/>
    <lineage>
        <taxon>Eukaryota</taxon>
        <taxon>Fungi</taxon>
        <taxon>Dikarya</taxon>
        <taxon>Basidiomycota</taxon>
        <taxon>Agaricomycotina</taxon>
        <taxon>Agaricomycetes</taxon>
        <taxon>Polyporales</taxon>
        <taxon>Steccherinaceae</taxon>
        <taxon>Steccherinum</taxon>
    </lineage>
</organism>
<dbReference type="STRING" id="92696.A0A4R0RM73"/>
<dbReference type="PANTHER" id="PTHR15398:SF4">
    <property type="entry name" value="BROMODOMAIN-CONTAINING PROTEIN 8 ISOFORM X1"/>
    <property type="match status" value="1"/>
</dbReference>
<keyword evidence="1 2" id="KW-0103">Bromodomain</keyword>
<dbReference type="InterPro" id="IPR036427">
    <property type="entry name" value="Bromodomain-like_sf"/>
</dbReference>
<feature type="compositionally biased region" description="Low complexity" evidence="3">
    <location>
        <begin position="287"/>
        <end position="306"/>
    </location>
</feature>
<dbReference type="GO" id="GO:0006325">
    <property type="term" value="P:chromatin organization"/>
    <property type="evidence" value="ECO:0007669"/>
    <property type="project" value="UniProtKB-ARBA"/>
</dbReference>
<comment type="caution">
    <text evidence="5">The sequence shown here is derived from an EMBL/GenBank/DDBJ whole genome shotgun (WGS) entry which is preliminary data.</text>
</comment>
<feature type="compositionally biased region" description="Basic and acidic residues" evidence="3">
    <location>
        <begin position="514"/>
        <end position="534"/>
    </location>
</feature>
<keyword evidence="6" id="KW-1185">Reference proteome</keyword>
<dbReference type="PANTHER" id="PTHR15398">
    <property type="entry name" value="BROMODOMAIN-CONTAINING PROTEIN 8"/>
    <property type="match status" value="1"/>
</dbReference>
<gene>
    <name evidence="5" type="ORF">EIP91_006698</name>
</gene>
<reference evidence="5 6" key="1">
    <citation type="submission" date="2018-11" db="EMBL/GenBank/DDBJ databases">
        <title>Genome assembly of Steccherinum ochraceum LE-BIN_3174, the white-rot fungus of the Steccherinaceae family (The Residual Polyporoid clade, Polyporales, Basidiomycota).</title>
        <authorList>
            <person name="Fedorova T.V."/>
            <person name="Glazunova O.A."/>
            <person name="Landesman E.O."/>
            <person name="Moiseenko K.V."/>
            <person name="Psurtseva N.V."/>
            <person name="Savinova O.S."/>
            <person name="Shakhova N.V."/>
            <person name="Tyazhelova T.V."/>
            <person name="Vasina D.V."/>
        </authorList>
    </citation>
    <scope>NUCLEOTIDE SEQUENCE [LARGE SCALE GENOMIC DNA]</scope>
    <source>
        <strain evidence="5 6">LE-BIN_3174</strain>
    </source>
</reference>
<feature type="region of interest" description="Disordered" evidence="3">
    <location>
        <begin position="183"/>
        <end position="562"/>
    </location>
</feature>
<dbReference type="Gene3D" id="1.20.920.10">
    <property type="entry name" value="Bromodomain-like"/>
    <property type="match status" value="1"/>
</dbReference>
<dbReference type="Proteomes" id="UP000292702">
    <property type="component" value="Unassembled WGS sequence"/>
</dbReference>
<feature type="compositionally biased region" description="Acidic residues" evidence="3">
    <location>
        <begin position="422"/>
        <end position="437"/>
    </location>
</feature>
<feature type="domain" description="Bromo" evidence="4">
    <location>
        <begin position="577"/>
        <end position="647"/>
    </location>
</feature>
<dbReference type="CDD" id="cd04369">
    <property type="entry name" value="Bromodomain"/>
    <property type="match status" value="1"/>
</dbReference>
<evidence type="ECO:0000313" key="6">
    <source>
        <dbReference type="Proteomes" id="UP000292702"/>
    </source>
</evidence>
<dbReference type="OrthoDB" id="1742084at2759"/>
<dbReference type="GO" id="GO:0035267">
    <property type="term" value="C:NuA4 histone acetyltransferase complex"/>
    <property type="evidence" value="ECO:0007669"/>
    <property type="project" value="TreeGrafter"/>
</dbReference>
<protein>
    <recommendedName>
        <fullName evidence="4">Bromo domain-containing protein</fullName>
    </recommendedName>
</protein>
<feature type="region of interest" description="Disordered" evidence="3">
    <location>
        <begin position="146"/>
        <end position="166"/>
    </location>
</feature>
<evidence type="ECO:0000259" key="4">
    <source>
        <dbReference type="PROSITE" id="PS50014"/>
    </source>
</evidence>
<name>A0A4R0RM73_9APHY</name>
<evidence type="ECO:0000256" key="3">
    <source>
        <dbReference type="SAM" id="MobiDB-lite"/>
    </source>
</evidence>
<dbReference type="Pfam" id="PF00439">
    <property type="entry name" value="Bromodomain"/>
    <property type="match status" value="1"/>
</dbReference>
<feature type="compositionally biased region" description="Acidic residues" evidence="3">
    <location>
        <begin position="379"/>
        <end position="388"/>
    </location>
</feature>
<dbReference type="InterPro" id="IPR001487">
    <property type="entry name" value="Bromodomain"/>
</dbReference>
<proteinExistence type="predicted"/>
<dbReference type="PROSITE" id="PS50014">
    <property type="entry name" value="BROMODOMAIN_2"/>
    <property type="match status" value="1"/>
</dbReference>
<accession>A0A4R0RM73</accession>
<dbReference type="SMART" id="SM00297">
    <property type="entry name" value="BROMO"/>
    <property type="match status" value="1"/>
</dbReference>
<evidence type="ECO:0000313" key="5">
    <source>
        <dbReference type="EMBL" id="TCD69681.1"/>
    </source>
</evidence>
<dbReference type="EMBL" id="RWJN01000036">
    <property type="protein sequence ID" value="TCD69681.1"/>
    <property type="molecule type" value="Genomic_DNA"/>
</dbReference>
<feature type="compositionally biased region" description="Acidic residues" evidence="3">
    <location>
        <begin position="348"/>
        <end position="372"/>
    </location>
</feature>
<dbReference type="AlphaFoldDB" id="A0A4R0RM73"/>
<feature type="compositionally biased region" description="Acidic residues" evidence="3">
    <location>
        <begin position="452"/>
        <end position="500"/>
    </location>
</feature>
<feature type="compositionally biased region" description="Acidic residues" evidence="3">
    <location>
        <begin position="185"/>
        <end position="202"/>
    </location>
</feature>
<evidence type="ECO:0000256" key="2">
    <source>
        <dbReference type="PROSITE-ProRule" id="PRU00035"/>
    </source>
</evidence>
<feature type="compositionally biased region" description="Acidic residues" evidence="3">
    <location>
        <begin position="397"/>
        <end position="412"/>
    </location>
</feature>
<dbReference type="PRINTS" id="PR00503">
    <property type="entry name" value="BROMODOMAIN"/>
</dbReference>
<dbReference type="SUPFAM" id="SSF47370">
    <property type="entry name" value="Bromodomain"/>
    <property type="match status" value="1"/>
</dbReference>
<evidence type="ECO:0000256" key="1">
    <source>
        <dbReference type="ARBA" id="ARBA00023117"/>
    </source>
</evidence>